<dbReference type="AlphaFoldDB" id="A0A0A9DBT4"/>
<reference evidence="1" key="1">
    <citation type="submission" date="2014-09" db="EMBL/GenBank/DDBJ databases">
        <authorList>
            <person name="Magalhaes I.L.F."/>
            <person name="Oliveira U."/>
            <person name="Santos F.R."/>
            <person name="Vidigal T.H.D.A."/>
            <person name="Brescovit A.D."/>
            <person name="Santos A.J."/>
        </authorList>
    </citation>
    <scope>NUCLEOTIDE SEQUENCE</scope>
    <source>
        <tissue evidence="1">Shoot tissue taken approximately 20 cm above the soil surface</tissue>
    </source>
</reference>
<reference evidence="1" key="2">
    <citation type="journal article" date="2015" name="Data Brief">
        <title>Shoot transcriptome of the giant reed, Arundo donax.</title>
        <authorList>
            <person name="Barrero R.A."/>
            <person name="Guerrero F.D."/>
            <person name="Moolhuijzen P."/>
            <person name="Goolsby J.A."/>
            <person name="Tidwell J."/>
            <person name="Bellgard S.E."/>
            <person name="Bellgard M.I."/>
        </authorList>
    </citation>
    <scope>NUCLEOTIDE SEQUENCE</scope>
    <source>
        <tissue evidence="1">Shoot tissue taken approximately 20 cm above the soil surface</tissue>
    </source>
</reference>
<organism evidence="1">
    <name type="scientific">Arundo donax</name>
    <name type="common">Giant reed</name>
    <name type="synonym">Donax arundinaceus</name>
    <dbReference type="NCBI Taxonomy" id="35708"/>
    <lineage>
        <taxon>Eukaryota</taxon>
        <taxon>Viridiplantae</taxon>
        <taxon>Streptophyta</taxon>
        <taxon>Embryophyta</taxon>
        <taxon>Tracheophyta</taxon>
        <taxon>Spermatophyta</taxon>
        <taxon>Magnoliopsida</taxon>
        <taxon>Liliopsida</taxon>
        <taxon>Poales</taxon>
        <taxon>Poaceae</taxon>
        <taxon>PACMAD clade</taxon>
        <taxon>Arundinoideae</taxon>
        <taxon>Arundineae</taxon>
        <taxon>Arundo</taxon>
    </lineage>
</organism>
<protein>
    <submittedName>
        <fullName evidence="1">Uncharacterized protein</fullName>
    </submittedName>
</protein>
<evidence type="ECO:0000313" key="1">
    <source>
        <dbReference type="EMBL" id="JAD81217.1"/>
    </source>
</evidence>
<accession>A0A0A9DBT4</accession>
<name>A0A0A9DBT4_ARUDO</name>
<dbReference type="EMBL" id="GBRH01216678">
    <property type="protein sequence ID" value="JAD81217.1"/>
    <property type="molecule type" value="Transcribed_RNA"/>
</dbReference>
<proteinExistence type="predicted"/>
<sequence>MRFILFFFPSPTRRNTCAV</sequence>